<comment type="caution">
    <text evidence="1">The sequence shown here is derived from an EMBL/GenBank/DDBJ whole genome shotgun (WGS) entry which is preliminary data.</text>
</comment>
<feature type="non-terminal residue" evidence="1">
    <location>
        <position position="1"/>
    </location>
</feature>
<dbReference type="AlphaFoldDB" id="X0SH16"/>
<evidence type="ECO:0000313" key="1">
    <source>
        <dbReference type="EMBL" id="GAF80323.1"/>
    </source>
</evidence>
<sequence length="433" mass="47240">ELSGNIAYRGDLARLQSWITTPGAMPTWQAGGRLNGKGQLKQVGGITSGQVDATVAQLLLQGADGKQFQEPEVQLLARGSYEQSSQQLKLDELLLTTSAAGVRTSGQIDQIGQDTRQLNLAGQFGYDWQRLMPLLQPYIGNQVNVAGRGERPISIRGPLDPATVQAATAVDWSGAYAYGFQVGPGELDMQLAGGLLQCKPLDLALSEGRLIARPRLRLAPSPALLEIEPGKFIQQVRINPDMCAQGLQYIAPVLAGVATAEGRFSIDLTQCHIRLDDPAQSNLAGRLTVHSVEVGPGALIRELAVVLNRATPAKLQKESVIEFQLVDGRVYHKGLELIFPDLTVRTHGSVGLDQTLALVAEMPIPPKWLTGHQLVNSALKDQKIQVPIRGTLSRPQIDHRKLDEYNRKLIRKATQNVLEGELNRQLDRLFNPR</sequence>
<evidence type="ECO:0008006" key="2">
    <source>
        <dbReference type="Google" id="ProtNLM"/>
    </source>
</evidence>
<organism evidence="1">
    <name type="scientific">marine sediment metagenome</name>
    <dbReference type="NCBI Taxonomy" id="412755"/>
    <lineage>
        <taxon>unclassified sequences</taxon>
        <taxon>metagenomes</taxon>
        <taxon>ecological metagenomes</taxon>
    </lineage>
</organism>
<accession>X0SH16</accession>
<gene>
    <name evidence="1" type="ORF">S01H1_03815</name>
</gene>
<name>X0SH16_9ZZZZ</name>
<dbReference type="EMBL" id="BARS01002047">
    <property type="protein sequence ID" value="GAF80323.1"/>
    <property type="molecule type" value="Genomic_DNA"/>
</dbReference>
<reference evidence="1" key="1">
    <citation type="journal article" date="2014" name="Front. Microbiol.">
        <title>High frequency of phylogenetically diverse reductive dehalogenase-homologous genes in deep subseafloor sedimentary metagenomes.</title>
        <authorList>
            <person name="Kawai M."/>
            <person name="Futagami T."/>
            <person name="Toyoda A."/>
            <person name="Takaki Y."/>
            <person name="Nishi S."/>
            <person name="Hori S."/>
            <person name="Arai W."/>
            <person name="Tsubouchi T."/>
            <person name="Morono Y."/>
            <person name="Uchiyama I."/>
            <person name="Ito T."/>
            <person name="Fujiyama A."/>
            <person name="Inagaki F."/>
            <person name="Takami H."/>
        </authorList>
    </citation>
    <scope>NUCLEOTIDE SEQUENCE</scope>
    <source>
        <strain evidence="1">Expedition CK06-06</strain>
    </source>
</reference>
<proteinExistence type="predicted"/>
<protein>
    <recommendedName>
        <fullName evidence="2">AsmA-like C-terminal domain-containing protein</fullName>
    </recommendedName>
</protein>